<evidence type="ECO:0000256" key="3">
    <source>
        <dbReference type="ARBA" id="ARBA00030300"/>
    </source>
</evidence>
<dbReference type="InterPro" id="IPR038187">
    <property type="entry name" value="NAC_A/B_dom_sf"/>
</dbReference>
<comment type="caution">
    <text evidence="6">The sequence shown here is derived from an EMBL/GenBank/DDBJ whole genome shotgun (WGS) entry which is preliminary data.</text>
</comment>
<dbReference type="AlphaFoldDB" id="A0A9P6Q3A7"/>
<evidence type="ECO:0000256" key="1">
    <source>
        <dbReference type="ARBA" id="ARBA00009882"/>
    </source>
</evidence>
<keyword evidence="7" id="KW-1185">Reference proteome</keyword>
<feature type="region of interest" description="Disordered" evidence="4">
    <location>
        <begin position="149"/>
        <end position="180"/>
    </location>
</feature>
<dbReference type="Gene3D" id="2.20.70.30">
    <property type="entry name" value="Nascent polypeptide-associated complex domain"/>
    <property type="match status" value="1"/>
</dbReference>
<dbReference type="CDD" id="cd22054">
    <property type="entry name" value="NAC_NACA"/>
    <property type="match status" value="1"/>
</dbReference>
<dbReference type="Gene3D" id="1.10.8.10">
    <property type="entry name" value="DNA helicase RuvA subunit, C-terminal domain"/>
    <property type="match status" value="1"/>
</dbReference>
<reference evidence="6" key="1">
    <citation type="journal article" date="2020" name="Fungal Divers.">
        <title>Resolving the Mortierellaceae phylogeny through synthesis of multi-gene phylogenetics and phylogenomics.</title>
        <authorList>
            <person name="Vandepol N."/>
            <person name="Liber J."/>
            <person name="Desiro A."/>
            <person name="Na H."/>
            <person name="Kennedy M."/>
            <person name="Barry K."/>
            <person name="Grigoriev I.V."/>
            <person name="Miller A.N."/>
            <person name="O'Donnell K."/>
            <person name="Stajich J.E."/>
            <person name="Bonito G."/>
        </authorList>
    </citation>
    <scope>NUCLEOTIDE SEQUENCE</scope>
    <source>
        <strain evidence="6">BC1065</strain>
    </source>
</reference>
<sequence length="216" mass="23249">MEGPEADRGHNVAFNLTQGGVPVRRAACLARSGSKADIHNKIEEIHSDEETAPQSGRALSRNEIKARKAFSKVGLKQVKGITRVTIRRSRQLQQPSTSDKTQAILAISQPDVFKSANTETYVVFGEAVADNFNMASQLQAAQDALRDAEAQGADVAAATEEEKAEEEDDEEVDETGVDAGDIELVTAQANVSRSKAVKALKNNNNDIVAAIMELTM</sequence>
<feature type="compositionally biased region" description="Acidic residues" evidence="4">
    <location>
        <begin position="162"/>
        <end position="176"/>
    </location>
</feature>
<name>A0A9P6Q3A7_9FUNG</name>
<proteinExistence type="inferred from homology"/>
<gene>
    <name evidence="6" type="ORF">DFQ27_003912</name>
</gene>
<dbReference type="OrthoDB" id="3169036at2759"/>
<dbReference type="Pfam" id="PF01849">
    <property type="entry name" value="NAC"/>
    <property type="match status" value="2"/>
</dbReference>
<dbReference type="InterPro" id="IPR002715">
    <property type="entry name" value="Nas_poly-pep-assoc_cplx_dom"/>
</dbReference>
<dbReference type="Pfam" id="PF19026">
    <property type="entry name" value="UBA_HYPK"/>
    <property type="match status" value="1"/>
</dbReference>
<evidence type="ECO:0000259" key="5">
    <source>
        <dbReference type="PROSITE" id="PS51151"/>
    </source>
</evidence>
<dbReference type="GO" id="GO:0005854">
    <property type="term" value="C:nascent polypeptide-associated complex"/>
    <property type="evidence" value="ECO:0007669"/>
    <property type="project" value="InterPro"/>
</dbReference>
<dbReference type="PANTHER" id="PTHR21713">
    <property type="entry name" value="NASCENT POLYPEPTIDE ASSOCIATED COMPLEX ALPHA SUBUNIT-RELATED"/>
    <property type="match status" value="1"/>
</dbReference>
<dbReference type="PROSITE" id="PS51151">
    <property type="entry name" value="NAC_AB"/>
    <property type="match status" value="1"/>
</dbReference>
<evidence type="ECO:0000313" key="7">
    <source>
        <dbReference type="Proteomes" id="UP000807716"/>
    </source>
</evidence>
<evidence type="ECO:0000256" key="2">
    <source>
        <dbReference type="ARBA" id="ARBA00014437"/>
    </source>
</evidence>
<organism evidence="6 7">
    <name type="scientific">Actinomortierella ambigua</name>
    <dbReference type="NCBI Taxonomy" id="1343610"/>
    <lineage>
        <taxon>Eukaryota</taxon>
        <taxon>Fungi</taxon>
        <taxon>Fungi incertae sedis</taxon>
        <taxon>Mucoromycota</taxon>
        <taxon>Mortierellomycotina</taxon>
        <taxon>Mortierellomycetes</taxon>
        <taxon>Mortierellales</taxon>
        <taxon>Mortierellaceae</taxon>
        <taxon>Actinomortierella</taxon>
    </lineage>
</organism>
<evidence type="ECO:0000256" key="4">
    <source>
        <dbReference type="SAM" id="MobiDB-lite"/>
    </source>
</evidence>
<dbReference type="SMART" id="SM01407">
    <property type="entry name" value="NAC"/>
    <property type="match status" value="1"/>
</dbReference>
<feature type="domain" description="NAC-A/B" evidence="5">
    <location>
        <begin position="60"/>
        <end position="136"/>
    </location>
</feature>
<protein>
    <recommendedName>
        <fullName evidence="2">Nascent polypeptide-associated complex subunit alpha</fullName>
    </recommendedName>
    <alternativeName>
        <fullName evidence="3">Alpha-NAC</fullName>
    </alternativeName>
</protein>
<dbReference type="InterPro" id="IPR044034">
    <property type="entry name" value="NAC-like_UBA"/>
</dbReference>
<dbReference type="Proteomes" id="UP000807716">
    <property type="component" value="Unassembled WGS sequence"/>
</dbReference>
<dbReference type="CDD" id="cd14358">
    <property type="entry name" value="UBA_NAC_euk"/>
    <property type="match status" value="1"/>
</dbReference>
<comment type="similarity">
    <text evidence="1">Belongs to the NAC-alpha family.</text>
</comment>
<dbReference type="PIRSF" id="PIRSF015901">
    <property type="entry name" value="NAC_alpha"/>
    <property type="match status" value="1"/>
</dbReference>
<accession>A0A9P6Q3A7</accession>
<dbReference type="EMBL" id="JAAAJB010000273">
    <property type="protein sequence ID" value="KAG0259734.1"/>
    <property type="molecule type" value="Genomic_DNA"/>
</dbReference>
<evidence type="ECO:0000313" key="6">
    <source>
        <dbReference type="EMBL" id="KAG0259734.1"/>
    </source>
</evidence>
<dbReference type="InterPro" id="IPR016641">
    <property type="entry name" value="EGD2/NACA0like"/>
</dbReference>